<dbReference type="RefSeq" id="WP_184204404.1">
    <property type="nucleotide sequence ID" value="NZ_JACHIF010000001.1"/>
</dbReference>
<dbReference type="EMBL" id="JACHIF010000001">
    <property type="protein sequence ID" value="MBB5035953.1"/>
    <property type="molecule type" value="Genomic_DNA"/>
</dbReference>
<evidence type="ECO:0000313" key="4">
    <source>
        <dbReference type="Proteomes" id="UP000534294"/>
    </source>
</evidence>
<accession>A0A7W7YGX4</accession>
<name>A0A7W7YGX4_9BACT</name>
<feature type="signal peptide" evidence="1">
    <location>
        <begin position="1"/>
        <end position="16"/>
    </location>
</feature>
<reference evidence="3 4" key="1">
    <citation type="submission" date="2020-08" db="EMBL/GenBank/DDBJ databases">
        <title>Genomic Encyclopedia of Type Strains, Phase IV (KMG-IV): sequencing the most valuable type-strain genomes for metagenomic binning, comparative biology and taxonomic classification.</title>
        <authorList>
            <person name="Goeker M."/>
        </authorList>
    </citation>
    <scope>NUCLEOTIDE SEQUENCE [LARGE SCALE GENOMIC DNA]</scope>
    <source>
        <strain evidence="3 4">DSM 12251</strain>
    </source>
</reference>
<dbReference type="Gene3D" id="3.20.20.80">
    <property type="entry name" value="Glycosidases"/>
    <property type="match status" value="1"/>
</dbReference>
<dbReference type="InterPro" id="IPR017853">
    <property type="entry name" value="GH"/>
</dbReference>
<organism evidence="3 4">
    <name type="scientific">Prosthecobacter dejongeii</name>
    <dbReference type="NCBI Taxonomy" id="48465"/>
    <lineage>
        <taxon>Bacteria</taxon>
        <taxon>Pseudomonadati</taxon>
        <taxon>Verrucomicrobiota</taxon>
        <taxon>Verrucomicrobiia</taxon>
        <taxon>Verrucomicrobiales</taxon>
        <taxon>Verrucomicrobiaceae</taxon>
        <taxon>Prosthecobacter</taxon>
    </lineage>
</organism>
<evidence type="ECO:0000256" key="1">
    <source>
        <dbReference type="SAM" id="SignalP"/>
    </source>
</evidence>
<evidence type="ECO:0000313" key="3">
    <source>
        <dbReference type="EMBL" id="MBB5035953.1"/>
    </source>
</evidence>
<dbReference type="Pfam" id="PF18989">
    <property type="entry name" value="DUF5722"/>
    <property type="match status" value="1"/>
</dbReference>
<keyword evidence="4" id="KW-1185">Reference proteome</keyword>
<gene>
    <name evidence="3" type="ORF">HNQ64_000187</name>
</gene>
<protein>
    <recommendedName>
        <fullName evidence="2">DUF5722 domain-containing protein</fullName>
    </recommendedName>
</protein>
<sequence length="420" mass="47131">MLRFFIVFLFSWPVFAAPNTEPFPKPASIKGLQVQMVPDALDLGIHHAGININLTALPDLAKKPGNPTHTVEGQTFAFNASYLASLDRQIKPLSDKGVAVYLILIAYPSKEPVRDALVIHPQARADYKYSVGAFNSVTPEGRLLLRAVTEFLAARWSGNQPQHGRVWGWIVGNEVNSHWLWYNLGKMPLEKAASEYENAFRIVHQAVRTASAHARLYISFDHHWAASMHGISAEEATPGRDYLDTFARLVRERGDLDWHVAWHPYPEDLGNPRAWADKSVTNDDTTPKVTFKNLQVLPKHLEQKELLYQGQPRRIILSEQGFHTLLIPEGEKLQAAAYAYAWEKCLTLPTVDAFIYHRHVDHAQEGGLRLGLWRNAPGSIADPHSKKAIWDLFQKAGTVEWKAAAAPLLPVTGMTGWSQP</sequence>
<keyword evidence="1" id="KW-0732">Signal</keyword>
<feature type="chain" id="PRO_5031195882" description="DUF5722 domain-containing protein" evidence="1">
    <location>
        <begin position="17"/>
        <end position="420"/>
    </location>
</feature>
<dbReference type="InterPro" id="IPR043780">
    <property type="entry name" value="DUF5722"/>
</dbReference>
<evidence type="ECO:0000259" key="2">
    <source>
        <dbReference type="Pfam" id="PF18989"/>
    </source>
</evidence>
<comment type="caution">
    <text evidence="3">The sequence shown here is derived from an EMBL/GenBank/DDBJ whole genome shotgun (WGS) entry which is preliminary data.</text>
</comment>
<feature type="domain" description="DUF5722" evidence="2">
    <location>
        <begin position="23"/>
        <end position="419"/>
    </location>
</feature>
<dbReference type="SUPFAM" id="SSF51445">
    <property type="entry name" value="(Trans)glycosidases"/>
    <property type="match status" value="1"/>
</dbReference>
<dbReference type="AlphaFoldDB" id="A0A7W7YGX4"/>
<proteinExistence type="predicted"/>
<dbReference type="Proteomes" id="UP000534294">
    <property type="component" value="Unassembled WGS sequence"/>
</dbReference>